<gene>
    <name evidence="1" type="ORF">ABZ931_12030</name>
</gene>
<name>A0ABV3AXJ6_9ACTN</name>
<evidence type="ECO:0000313" key="1">
    <source>
        <dbReference type="EMBL" id="MEU6801729.1"/>
    </source>
</evidence>
<evidence type="ECO:0000313" key="2">
    <source>
        <dbReference type="Proteomes" id="UP001551189"/>
    </source>
</evidence>
<organism evidence="1 2">
    <name type="scientific">Streptomyces neyagawaensis</name>
    <dbReference type="NCBI Taxonomy" id="42238"/>
    <lineage>
        <taxon>Bacteria</taxon>
        <taxon>Bacillati</taxon>
        <taxon>Actinomycetota</taxon>
        <taxon>Actinomycetes</taxon>
        <taxon>Kitasatosporales</taxon>
        <taxon>Streptomycetaceae</taxon>
        <taxon>Streptomyces</taxon>
    </lineage>
</organism>
<dbReference type="RefSeq" id="WP_359694134.1">
    <property type="nucleotide sequence ID" value="NZ_JBEYXT010000040.1"/>
</dbReference>
<dbReference type="EMBL" id="JBEYXT010000040">
    <property type="protein sequence ID" value="MEU6801729.1"/>
    <property type="molecule type" value="Genomic_DNA"/>
</dbReference>
<reference evidence="1 2" key="1">
    <citation type="submission" date="2024-06" db="EMBL/GenBank/DDBJ databases">
        <title>The Natural Products Discovery Center: Release of the First 8490 Sequenced Strains for Exploring Actinobacteria Biosynthetic Diversity.</title>
        <authorList>
            <person name="Kalkreuter E."/>
            <person name="Kautsar S.A."/>
            <person name="Yang D."/>
            <person name="Bader C.D."/>
            <person name="Teijaro C.N."/>
            <person name="Fluegel L."/>
            <person name="Davis C.M."/>
            <person name="Simpson J.R."/>
            <person name="Lauterbach L."/>
            <person name="Steele A.D."/>
            <person name="Gui C."/>
            <person name="Meng S."/>
            <person name="Li G."/>
            <person name="Viehrig K."/>
            <person name="Ye F."/>
            <person name="Su P."/>
            <person name="Kiefer A.F."/>
            <person name="Nichols A."/>
            <person name="Cepeda A.J."/>
            <person name="Yan W."/>
            <person name="Fan B."/>
            <person name="Jiang Y."/>
            <person name="Adhikari A."/>
            <person name="Zheng C.-J."/>
            <person name="Schuster L."/>
            <person name="Cowan T.M."/>
            <person name="Smanski M.J."/>
            <person name="Chevrette M.G."/>
            <person name="De Carvalho L.P.S."/>
            <person name="Shen B."/>
        </authorList>
    </citation>
    <scope>NUCLEOTIDE SEQUENCE [LARGE SCALE GENOMIC DNA]</scope>
    <source>
        <strain evidence="1 2">NPDC046851</strain>
    </source>
</reference>
<accession>A0ABV3AXJ6</accession>
<proteinExistence type="predicted"/>
<comment type="caution">
    <text evidence="1">The sequence shown here is derived from an EMBL/GenBank/DDBJ whole genome shotgun (WGS) entry which is preliminary data.</text>
</comment>
<dbReference type="Proteomes" id="UP001551189">
    <property type="component" value="Unassembled WGS sequence"/>
</dbReference>
<protein>
    <submittedName>
        <fullName evidence="1">Uncharacterized protein</fullName>
    </submittedName>
</protein>
<keyword evidence="2" id="KW-1185">Reference proteome</keyword>
<sequence>MNGGFDVRVQIGGEEDQWQMLVKGDGPWHLQLKSPGGIEAAAIGDDVFQALRSIRKELTARGIAICCNGARVDVRPSGFSASHGAWMLYVLHMWRPSTVRDLVPIFGYAPPSKVGSVEEQDAYWERHLKNRKNFLNFINPVWWIYFLTASRGKPKGFNGR</sequence>